<organism evidence="2 3">
    <name type="scientific">Pseudophaeobacter arcticus</name>
    <dbReference type="NCBI Taxonomy" id="385492"/>
    <lineage>
        <taxon>Bacteria</taxon>
        <taxon>Pseudomonadati</taxon>
        <taxon>Pseudomonadota</taxon>
        <taxon>Alphaproteobacteria</taxon>
        <taxon>Rhodobacterales</taxon>
        <taxon>Paracoccaceae</taxon>
        <taxon>Pseudophaeobacter</taxon>
    </lineage>
</organism>
<protein>
    <recommendedName>
        <fullName evidence="4">DUF3306 domain-containing protein</fullName>
    </recommendedName>
</protein>
<evidence type="ECO:0000256" key="1">
    <source>
        <dbReference type="SAM" id="MobiDB-lite"/>
    </source>
</evidence>
<keyword evidence="3" id="KW-1185">Reference proteome</keyword>
<feature type="region of interest" description="Disordered" evidence="1">
    <location>
        <begin position="146"/>
        <end position="224"/>
    </location>
</feature>
<comment type="caution">
    <text evidence="2">The sequence shown here is derived from an EMBL/GenBank/DDBJ whole genome shotgun (WGS) entry which is preliminary data.</text>
</comment>
<dbReference type="InterPro" id="IPR021735">
    <property type="entry name" value="DUF3306"/>
</dbReference>
<evidence type="ECO:0008006" key="4">
    <source>
        <dbReference type="Google" id="ProtNLM"/>
    </source>
</evidence>
<dbReference type="Proteomes" id="UP001441944">
    <property type="component" value="Unassembled WGS sequence"/>
</dbReference>
<evidence type="ECO:0000313" key="2">
    <source>
        <dbReference type="EMBL" id="GAA6195941.1"/>
    </source>
</evidence>
<name>A0ABQ0AJ94_9RHOB</name>
<gene>
    <name evidence="2" type="ORF">NBRC116598_13850</name>
</gene>
<dbReference type="Pfam" id="PF11748">
    <property type="entry name" value="DUF3306"/>
    <property type="match status" value="1"/>
</dbReference>
<sequence>MSRGDFWSRRQAAVAAEAEAEQRAEVAAEAAAREAELAEQSDDEILSALDLPAPESLKDGDDFKIFLIDQVPARIKTRALRHLWRANPVLACVDGLVDYGEDFTDAACVIEGLQTAYQVGKGMTKHVEALAQEAAAEQAEAERIADEVEAEADDPQASSAAEVAATGEEPSVAAAAPQQVGQRANELAAAQADLDEEAAHPGEALIPAAPRRMRFSFAETEAQT</sequence>
<dbReference type="EMBL" id="BAABWU010000003">
    <property type="protein sequence ID" value="GAA6195941.1"/>
    <property type="molecule type" value="Genomic_DNA"/>
</dbReference>
<accession>A0ABQ0AJ94</accession>
<dbReference type="RefSeq" id="WP_353398265.1">
    <property type="nucleotide sequence ID" value="NZ_BAABWU010000003.1"/>
</dbReference>
<evidence type="ECO:0000313" key="3">
    <source>
        <dbReference type="Proteomes" id="UP001441944"/>
    </source>
</evidence>
<proteinExistence type="predicted"/>
<reference evidence="2 3" key="1">
    <citation type="submission" date="2024-04" db="EMBL/GenBank/DDBJ databases">
        <title>Draft genome sequence of Pseudophaeobacter arcticus NBRC 116598.</title>
        <authorList>
            <person name="Miyakawa T."/>
            <person name="Kusuya Y."/>
            <person name="Miura T."/>
        </authorList>
    </citation>
    <scope>NUCLEOTIDE SEQUENCE [LARGE SCALE GENOMIC DNA]</scope>
    <source>
        <strain evidence="2 3">SU-CL00105</strain>
    </source>
</reference>